<organism evidence="2 3">
    <name type="scientific">Thermoproteus uzoniensis (strain 768-20)</name>
    <dbReference type="NCBI Taxonomy" id="999630"/>
    <lineage>
        <taxon>Archaea</taxon>
        <taxon>Thermoproteota</taxon>
        <taxon>Thermoprotei</taxon>
        <taxon>Thermoproteales</taxon>
        <taxon>Thermoproteaceae</taxon>
        <taxon>Thermoproteus</taxon>
    </lineage>
</organism>
<evidence type="ECO:0008006" key="4">
    <source>
        <dbReference type="Google" id="ProtNLM"/>
    </source>
</evidence>
<dbReference type="AlphaFoldDB" id="F2L4U1"/>
<dbReference type="InterPro" id="IPR029041">
    <property type="entry name" value="FAD-linked_oxidoreductase-like"/>
</dbReference>
<dbReference type="EMBL" id="CP002590">
    <property type="protein sequence ID" value="AEA13445.1"/>
    <property type="molecule type" value="Genomic_DNA"/>
</dbReference>
<dbReference type="SUPFAM" id="SSF51730">
    <property type="entry name" value="FAD-linked oxidoreductase"/>
    <property type="match status" value="1"/>
</dbReference>
<reference key="2">
    <citation type="submission" date="2011-03" db="EMBL/GenBank/DDBJ databases">
        <title>Complete genome sequence of the thermoacidophilic crenarchaeon Thermoproteus uzoniensis 768-20.</title>
        <authorList>
            <person name="Mardanov A.V."/>
            <person name="Gumerov V.M."/>
            <person name="Beletsky A.V."/>
            <person name="Prokofeva M.I."/>
            <person name="Bonch-Osmolovskaya E.A."/>
            <person name="Ravin N.V."/>
            <person name="Skryabin K.G."/>
        </authorList>
    </citation>
    <scope>NUCLEOTIDE SEQUENCE</scope>
    <source>
        <strain>768-20</strain>
    </source>
</reference>
<evidence type="ECO:0000256" key="1">
    <source>
        <dbReference type="ARBA" id="ARBA00023002"/>
    </source>
</evidence>
<protein>
    <recommendedName>
        <fullName evidence="4">Methylenetetrahydrofolate reductase (NAD(P)H)</fullName>
    </recommendedName>
</protein>
<evidence type="ECO:0000313" key="3">
    <source>
        <dbReference type="Proteomes" id="UP000008138"/>
    </source>
</evidence>
<dbReference type="GO" id="GO:0016491">
    <property type="term" value="F:oxidoreductase activity"/>
    <property type="evidence" value="ECO:0007669"/>
    <property type="project" value="UniProtKB-KW"/>
</dbReference>
<dbReference type="Proteomes" id="UP000008138">
    <property type="component" value="Chromosome"/>
</dbReference>
<gene>
    <name evidence="2" type="ordered locus">TUZN_1987</name>
</gene>
<keyword evidence="1" id="KW-0560">Oxidoreductase</keyword>
<keyword evidence="3" id="KW-1185">Reference proteome</keyword>
<dbReference type="OrthoDB" id="28177at2157"/>
<dbReference type="GeneID" id="10361498"/>
<dbReference type="PANTHER" id="PTHR38755:SF1">
    <property type="entry name" value="METHYLENE-TETRAHYDROFOLATE REDUCTASE C-TERMINAL DOMAIN-CONTAINING PROTEIN"/>
    <property type="match status" value="1"/>
</dbReference>
<evidence type="ECO:0000313" key="2">
    <source>
        <dbReference type="EMBL" id="AEA13445.1"/>
    </source>
</evidence>
<dbReference type="PANTHER" id="PTHR38755">
    <property type="entry name" value="5,10-METHYLENETETRAHYDROFOLATE REDUCTASE"/>
    <property type="match status" value="1"/>
</dbReference>
<proteinExistence type="predicted"/>
<dbReference type="KEGG" id="tuz:TUZN_1987"/>
<dbReference type="RefSeq" id="WP_013680780.1">
    <property type="nucleotide sequence ID" value="NC_015315.1"/>
</dbReference>
<reference evidence="2 3" key="1">
    <citation type="journal article" date="2011" name="J. Bacteriol.">
        <title>Complete genome sequence of the thermoacidophilic crenarchaeon Thermoproteus uzoniensis 768-20.</title>
        <authorList>
            <person name="Mardanov A.V."/>
            <person name="Gumerov V.M."/>
            <person name="Beletsky A.V."/>
            <person name="Prokofeva M.I."/>
            <person name="Bonch-Osmolovskaya E.A."/>
            <person name="Ravin N.V."/>
            <person name="Skryabin K.G."/>
        </authorList>
    </citation>
    <scope>NUCLEOTIDE SEQUENCE [LARGE SCALE GENOMIC DNA]</scope>
    <source>
        <strain evidence="2 3">768-20</strain>
    </source>
</reference>
<dbReference type="STRING" id="999630.TUZN_1987"/>
<name>F2L4U1_THEU7</name>
<dbReference type="HOGENOM" id="CLU_098912_0_0_2"/>
<sequence length="223" mass="24558">MRIIAELPPSTSRRVVVSRAKALSDYVDMVDIPDSPGGRPSAHAIAVAYVVKEIGLTPIAHIRLRDLNELAYRSLLGAARLLGLEYVVPLSGDLPSVGRPVDHLTTEEAVPIAREYGFRVGVLLSMRRNYAERLKIGADFYLVLNLVDPKSLERLAAFDVYPYVLLRTERNAGLVERLKQPAVGLDSLRRYIEALDPYVKAVVISAPGDFEAELSALALLAKR</sequence>
<accession>F2L4U1</accession>
<dbReference type="eggNOG" id="arCOG00475">
    <property type="taxonomic scope" value="Archaea"/>
</dbReference>
<dbReference type="Gene3D" id="3.20.20.220">
    <property type="match status" value="1"/>
</dbReference>